<evidence type="ECO:0000256" key="2">
    <source>
        <dbReference type="ARBA" id="ARBA00022670"/>
    </source>
</evidence>
<keyword evidence="4" id="KW-0378">Hydrolase</keyword>
<evidence type="ECO:0000256" key="6">
    <source>
        <dbReference type="ARBA" id="ARBA00023145"/>
    </source>
</evidence>
<feature type="signal peptide" evidence="10">
    <location>
        <begin position="1"/>
        <end position="21"/>
    </location>
</feature>
<comment type="function">
    <text evidence="8">Thiol protease. Has a role as a digestive enzyme.</text>
</comment>
<dbReference type="InterPro" id="IPR000668">
    <property type="entry name" value="Peptidase_C1A_C"/>
</dbReference>
<evidence type="ECO:0000313" key="12">
    <source>
        <dbReference type="EMBL" id="THD23210.1"/>
    </source>
</evidence>
<dbReference type="GO" id="GO:0006508">
    <property type="term" value="P:proteolysis"/>
    <property type="evidence" value="ECO:0007669"/>
    <property type="project" value="UniProtKB-KW"/>
</dbReference>
<dbReference type="CDD" id="cd02620">
    <property type="entry name" value="Peptidase_C1A_CathepsinB"/>
    <property type="match status" value="1"/>
</dbReference>
<evidence type="ECO:0000256" key="5">
    <source>
        <dbReference type="ARBA" id="ARBA00022807"/>
    </source>
</evidence>
<evidence type="ECO:0000313" key="13">
    <source>
        <dbReference type="Proteomes" id="UP000230066"/>
    </source>
</evidence>
<dbReference type="Proteomes" id="UP000230066">
    <property type="component" value="Unassembled WGS sequence"/>
</dbReference>
<reference evidence="12" key="1">
    <citation type="submission" date="2019-03" db="EMBL/GenBank/DDBJ databases">
        <title>Improved annotation for the trematode Fasciola hepatica.</title>
        <authorList>
            <person name="Choi Y.-J."/>
            <person name="Martin J."/>
            <person name="Mitreva M."/>
        </authorList>
    </citation>
    <scope>NUCLEOTIDE SEQUENCE [LARGE SCALE GENOMIC DNA]</scope>
</reference>
<keyword evidence="7" id="KW-1015">Disulfide bond</keyword>
<dbReference type="InterPro" id="IPR012599">
    <property type="entry name" value="Propeptide_C1A"/>
</dbReference>
<dbReference type="InterPro" id="IPR000169">
    <property type="entry name" value="Pept_cys_AS"/>
</dbReference>
<dbReference type="PROSITE" id="PS00139">
    <property type="entry name" value="THIOL_PROTEASE_CYS"/>
    <property type="match status" value="1"/>
</dbReference>
<dbReference type="EMBL" id="JXXN02002269">
    <property type="protein sequence ID" value="THD23210.1"/>
    <property type="molecule type" value="Genomic_DNA"/>
</dbReference>
<dbReference type="PROSITE" id="PS00640">
    <property type="entry name" value="THIOL_PROTEASE_ASN"/>
    <property type="match status" value="1"/>
</dbReference>
<keyword evidence="3 10" id="KW-0732">Signal</keyword>
<evidence type="ECO:0000256" key="10">
    <source>
        <dbReference type="SAM" id="SignalP"/>
    </source>
</evidence>
<name>A0A4E0S045_FASHE</name>
<protein>
    <recommendedName>
        <fullName evidence="9">Cathepsin B-like cysteine proteinase</fullName>
    </recommendedName>
</protein>
<dbReference type="InterPro" id="IPR013128">
    <property type="entry name" value="Peptidase_C1A"/>
</dbReference>
<organism evidence="12 13">
    <name type="scientific">Fasciola hepatica</name>
    <name type="common">Liver fluke</name>
    <dbReference type="NCBI Taxonomy" id="6192"/>
    <lineage>
        <taxon>Eukaryota</taxon>
        <taxon>Metazoa</taxon>
        <taxon>Spiralia</taxon>
        <taxon>Lophotrochozoa</taxon>
        <taxon>Platyhelminthes</taxon>
        <taxon>Trematoda</taxon>
        <taxon>Digenea</taxon>
        <taxon>Plagiorchiida</taxon>
        <taxon>Echinostomata</taxon>
        <taxon>Echinostomatoidea</taxon>
        <taxon>Fasciolidae</taxon>
        <taxon>Fasciola</taxon>
    </lineage>
</organism>
<keyword evidence="5" id="KW-0788">Thiol protease</keyword>
<keyword evidence="13" id="KW-1185">Reference proteome</keyword>
<dbReference type="Gene3D" id="3.90.70.10">
    <property type="entry name" value="Cysteine proteinases"/>
    <property type="match status" value="1"/>
</dbReference>
<evidence type="ECO:0000256" key="9">
    <source>
        <dbReference type="ARBA" id="ARBA00073107"/>
    </source>
</evidence>
<dbReference type="InterPro" id="IPR025661">
    <property type="entry name" value="Pept_asp_AS"/>
</dbReference>
<accession>A0A4E0S045</accession>
<evidence type="ECO:0000256" key="8">
    <source>
        <dbReference type="ARBA" id="ARBA00055576"/>
    </source>
</evidence>
<evidence type="ECO:0000256" key="4">
    <source>
        <dbReference type="ARBA" id="ARBA00022801"/>
    </source>
</evidence>
<evidence type="ECO:0000259" key="11">
    <source>
        <dbReference type="SMART" id="SM00645"/>
    </source>
</evidence>
<dbReference type="AlphaFoldDB" id="A0A4E0S045"/>
<dbReference type="Pfam" id="PF08127">
    <property type="entry name" value="Propeptide_C1"/>
    <property type="match status" value="1"/>
</dbReference>
<comment type="caution">
    <text evidence="12">The sequence shown here is derived from an EMBL/GenBank/DDBJ whole genome shotgun (WGS) entry which is preliminary data.</text>
</comment>
<evidence type="ECO:0000256" key="7">
    <source>
        <dbReference type="ARBA" id="ARBA00023157"/>
    </source>
</evidence>
<evidence type="ECO:0000256" key="1">
    <source>
        <dbReference type="ARBA" id="ARBA00008455"/>
    </source>
</evidence>
<dbReference type="InterPro" id="IPR025660">
    <property type="entry name" value="Pept_his_AS"/>
</dbReference>
<evidence type="ECO:0000256" key="3">
    <source>
        <dbReference type="ARBA" id="ARBA00022729"/>
    </source>
</evidence>
<keyword evidence="6" id="KW-0865">Zymogen</keyword>
<dbReference type="SUPFAM" id="SSF54001">
    <property type="entry name" value="Cysteine proteinases"/>
    <property type="match status" value="1"/>
</dbReference>
<proteinExistence type="inferred from homology"/>
<feature type="chain" id="PRO_5020030427" description="Cathepsin B-like cysteine proteinase" evidence="10">
    <location>
        <begin position="22"/>
        <end position="343"/>
    </location>
</feature>
<dbReference type="GO" id="GO:0004197">
    <property type="term" value="F:cysteine-type endopeptidase activity"/>
    <property type="evidence" value="ECO:0007669"/>
    <property type="project" value="InterPro"/>
</dbReference>
<dbReference type="InterPro" id="IPR038765">
    <property type="entry name" value="Papain-like_cys_pep_sf"/>
</dbReference>
<dbReference type="SMART" id="SM00645">
    <property type="entry name" value="Pept_C1"/>
    <property type="match status" value="1"/>
</dbReference>
<keyword evidence="2" id="KW-0645">Protease</keyword>
<dbReference type="Pfam" id="PF00112">
    <property type="entry name" value="Peptidase_C1"/>
    <property type="match status" value="1"/>
</dbReference>
<gene>
    <name evidence="12" type="ORF">D915_005958</name>
</gene>
<comment type="similarity">
    <text evidence="1">Belongs to the peptidase C1 family.</text>
</comment>
<feature type="domain" description="Peptidase C1A papain C-terminal" evidence="11">
    <location>
        <begin position="91"/>
        <end position="340"/>
    </location>
</feature>
<dbReference type="PRINTS" id="PR00705">
    <property type="entry name" value="PAPAIN"/>
</dbReference>
<dbReference type="PROSITE" id="PS00639">
    <property type="entry name" value="THIOL_PROTEASE_HIS"/>
    <property type="match status" value="1"/>
</dbReference>
<dbReference type="FunFam" id="3.90.70.10:FF:000031">
    <property type="entry name" value="Cathepsin B"/>
    <property type="match status" value="1"/>
</dbReference>
<dbReference type="PANTHER" id="PTHR12411">
    <property type="entry name" value="CYSTEINE PROTEASE FAMILY C1-RELATED"/>
    <property type="match status" value="1"/>
</dbReference>
<sequence length="343" mass="38075">MHTVGLSSLVLFGLVWSRAWCETPTKRFAALSDELIDYVNNKPGGTWKAAKTTRFKSIDEVKQLLGALPEPKQLRNSRRQTVTHVDKQINLPASFNASTNWPNCPGIKLIRDQSNCGSCWAFGAVSAMSDRLCIHSHGAIQVELSAVDLLSCCHDCGFGCEGGWVGPTWDYWVHSGLVTGGSKEDHSGCRPYPFPHCEHHTNGSYGPCPSKRFSTPKCVQECVPDYAKMYYEDKFFAKTSYNLLHNEETIMKEIMINGPVEASINVYEDLPNYRSGVYKHTTGALLGGHAIRVVGWGTENGEKFWLVANSWNDHWGDYGYFRILRGTNECGIESGVSAGLPLV</sequence>